<dbReference type="InterPro" id="IPR011044">
    <property type="entry name" value="Quino_amine_DH_bsu"/>
</dbReference>
<dbReference type="Gene3D" id="2.130.10.10">
    <property type="entry name" value="YVTN repeat-like/Quinoprotein amine dehydrogenase"/>
    <property type="match status" value="1"/>
</dbReference>
<protein>
    <recommendedName>
        <fullName evidence="3">WD40 repeat domain-containing protein</fullName>
    </recommendedName>
</protein>
<evidence type="ECO:0000313" key="2">
    <source>
        <dbReference type="Proteomes" id="UP001501637"/>
    </source>
</evidence>
<dbReference type="Proteomes" id="UP001501637">
    <property type="component" value="Unassembled WGS sequence"/>
</dbReference>
<keyword evidence="2" id="KW-1185">Reference proteome</keyword>
<sequence>MPHSTTYPQNVVVDGWLSAAARGLEAVLTGGKRLAAMAVSPDGAYLATSEMEMGDEPCIWRMADREPILRCRIGLGVGALAWSPDGRWLVANVDAEPCGDPTETYVFRIGLPAEPSAAAQ</sequence>
<dbReference type="InterPro" id="IPR015943">
    <property type="entry name" value="WD40/YVTN_repeat-like_dom_sf"/>
</dbReference>
<accession>A0ABP6MGP1</accession>
<gene>
    <name evidence="1" type="ORF">GCM10010449_38800</name>
</gene>
<dbReference type="EMBL" id="BAAAUG010000069">
    <property type="protein sequence ID" value="GAA3112785.1"/>
    <property type="molecule type" value="Genomic_DNA"/>
</dbReference>
<reference evidence="2" key="1">
    <citation type="journal article" date="2019" name="Int. J. Syst. Evol. Microbiol.">
        <title>The Global Catalogue of Microorganisms (GCM) 10K type strain sequencing project: providing services to taxonomists for standard genome sequencing and annotation.</title>
        <authorList>
            <consortium name="The Broad Institute Genomics Platform"/>
            <consortium name="The Broad Institute Genome Sequencing Center for Infectious Disease"/>
            <person name="Wu L."/>
            <person name="Ma J."/>
        </authorList>
    </citation>
    <scope>NUCLEOTIDE SEQUENCE [LARGE SCALE GENOMIC DNA]</scope>
    <source>
        <strain evidence="2">JCM 9092</strain>
    </source>
</reference>
<proteinExistence type="predicted"/>
<name>A0ABP6MGP1_9ACTN</name>
<comment type="caution">
    <text evidence="1">The sequence shown here is derived from an EMBL/GenBank/DDBJ whole genome shotgun (WGS) entry which is preliminary data.</text>
</comment>
<evidence type="ECO:0000313" key="1">
    <source>
        <dbReference type="EMBL" id="GAA3112785.1"/>
    </source>
</evidence>
<dbReference type="RefSeq" id="WP_344522248.1">
    <property type="nucleotide sequence ID" value="NZ_BAAAUG010000069.1"/>
</dbReference>
<dbReference type="SUPFAM" id="SSF50969">
    <property type="entry name" value="YVTN repeat-like/Quinoprotein amine dehydrogenase"/>
    <property type="match status" value="1"/>
</dbReference>
<organism evidence="1 2">
    <name type="scientific">Streptomyces rectiviolaceus</name>
    <dbReference type="NCBI Taxonomy" id="332591"/>
    <lineage>
        <taxon>Bacteria</taxon>
        <taxon>Bacillati</taxon>
        <taxon>Actinomycetota</taxon>
        <taxon>Actinomycetes</taxon>
        <taxon>Kitasatosporales</taxon>
        <taxon>Streptomycetaceae</taxon>
        <taxon>Streptomyces</taxon>
    </lineage>
</organism>
<evidence type="ECO:0008006" key="3">
    <source>
        <dbReference type="Google" id="ProtNLM"/>
    </source>
</evidence>